<dbReference type="EMBL" id="JAZHYN010000044">
    <property type="protein sequence ID" value="MEF3367484.1"/>
    <property type="molecule type" value="Genomic_DNA"/>
</dbReference>
<evidence type="ECO:0000313" key="4">
    <source>
        <dbReference type="Proteomes" id="UP001350748"/>
    </source>
</evidence>
<comment type="caution">
    <text evidence="3">The sequence shown here is derived from an EMBL/GenBank/DDBJ whole genome shotgun (WGS) entry which is preliminary data.</text>
</comment>
<dbReference type="SUPFAM" id="SSF88723">
    <property type="entry name" value="PIN domain-like"/>
    <property type="match status" value="1"/>
</dbReference>
<name>A0ABU7XJC3_9HYPH</name>
<dbReference type="InterPro" id="IPR051619">
    <property type="entry name" value="TypeII_TA_RNase_PINc/VapC"/>
</dbReference>
<accession>A0ABU7XJC3</accession>
<reference evidence="3 4" key="1">
    <citation type="submission" date="2024-02" db="EMBL/GenBank/DDBJ databases">
        <authorList>
            <person name="Grouzdev D."/>
        </authorList>
    </citation>
    <scope>NUCLEOTIDE SEQUENCE [LARGE SCALE GENOMIC DNA]</scope>
    <source>
        <strain evidence="3 4">9N</strain>
    </source>
</reference>
<protein>
    <submittedName>
        <fullName evidence="3">Type II toxin-antitoxin system VapC family toxin</fullName>
    </submittedName>
</protein>
<keyword evidence="4" id="KW-1185">Reference proteome</keyword>
<evidence type="ECO:0000259" key="2">
    <source>
        <dbReference type="Pfam" id="PF01850"/>
    </source>
</evidence>
<dbReference type="Gene3D" id="3.40.50.1010">
    <property type="entry name" value="5'-nuclease"/>
    <property type="match status" value="1"/>
</dbReference>
<dbReference type="RefSeq" id="WP_332082528.1">
    <property type="nucleotide sequence ID" value="NZ_JAZHYN010000044.1"/>
</dbReference>
<evidence type="ECO:0000313" key="3">
    <source>
        <dbReference type="EMBL" id="MEF3367484.1"/>
    </source>
</evidence>
<dbReference type="Pfam" id="PF01850">
    <property type="entry name" value="PIN"/>
    <property type="match status" value="1"/>
</dbReference>
<feature type="domain" description="PIN" evidence="2">
    <location>
        <begin position="4"/>
        <end position="128"/>
    </location>
</feature>
<dbReference type="Proteomes" id="UP001350748">
    <property type="component" value="Unassembled WGS sequence"/>
</dbReference>
<gene>
    <name evidence="3" type="ORF">V3H18_13165</name>
</gene>
<sequence>MSLVLDSSVALAYCFDEEITPQILKTFDRVIDEGIVVPSLWRYEVANVLALAERRGRVTLGFPKIAFDRFEKISIVVDEESDEQAWTTTIRLAGLYKLTVYDAAYLELAQRRRLPLATLDAVLAQAAKAAGVETLI</sequence>
<dbReference type="PANTHER" id="PTHR35901">
    <property type="entry name" value="RIBONUCLEASE VAPC3"/>
    <property type="match status" value="1"/>
</dbReference>
<dbReference type="InterPro" id="IPR044153">
    <property type="entry name" value="PIN_Pae0151-like"/>
</dbReference>
<dbReference type="CDD" id="cd09873">
    <property type="entry name" value="PIN_Pae0151-like"/>
    <property type="match status" value="1"/>
</dbReference>
<proteinExistence type="predicted"/>
<dbReference type="InterPro" id="IPR002716">
    <property type="entry name" value="PIN_dom"/>
</dbReference>
<dbReference type="PANTHER" id="PTHR35901:SF1">
    <property type="entry name" value="EXONUCLEASE VAPC9"/>
    <property type="match status" value="1"/>
</dbReference>
<evidence type="ECO:0000256" key="1">
    <source>
        <dbReference type="ARBA" id="ARBA00022842"/>
    </source>
</evidence>
<dbReference type="InterPro" id="IPR029060">
    <property type="entry name" value="PIN-like_dom_sf"/>
</dbReference>
<organism evidence="3 4">
    <name type="scientific">Methylocystis borbori</name>
    <dbReference type="NCBI Taxonomy" id="3118750"/>
    <lineage>
        <taxon>Bacteria</taxon>
        <taxon>Pseudomonadati</taxon>
        <taxon>Pseudomonadota</taxon>
        <taxon>Alphaproteobacteria</taxon>
        <taxon>Hyphomicrobiales</taxon>
        <taxon>Methylocystaceae</taxon>
        <taxon>Methylocystis</taxon>
    </lineage>
</organism>
<keyword evidence="1" id="KW-0460">Magnesium</keyword>